<reference evidence="1" key="1">
    <citation type="journal article" date="2014" name="Int. J. Syst. Evol. Microbiol.">
        <title>Complete genome of a new Firmicutes species belonging to the dominant human colonic microbiota ('Ruminococcus bicirculans') reveals two chromosomes and a selective capacity to utilize plant glucans.</title>
        <authorList>
            <consortium name="NISC Comparative Sequencing Program"/>
            <person name="Wegmann U."/>
            <person name="Louis P."/>
            <person name="Goesmann A."/>
            <person name="Henrissat B."/>
            <person name="Duncan S.H."/>
            <person name="Flint H.J."/>
        </authorList>
    </citation>
    <scope>NUCLEOTIDE SEQUENCE</scope>
    <source>
        <strain evidence="1">CGMCC 1.12707</strain>
    </source>
</reference>
<evidence type="ECO:0000313" key="3">
    <source>
        <dbReference type="Proteomes" id="UP000184120"/>
    </source>
</evidence>
<dbReference type="Proteomes" id="UP000650994">
    <property type="component" value="Unassembled WGS sequence"/>
</dbReference>
<sequence>MSTDKNIIKNWFKTGLKPTQGQFWSTWDSFWHKDEKLPISNVENLENILNNKAENNHNHAQYATNDASSLNEENIINWQSKLGIEDLEMTDESVKITEDYPEFGLENGNSIKSFNSTVYSILSSDNLGSNFANTDLEVDEDRKHTGEATVDFGMPLVFSNPSQRFSGLEDKSGDATYDKILVSDNEGNINTSQLNIPINEFVKNGNGWSLKYRLNNPTFYGTLGNNAVDFSRNTSASAEISFPYGANGTSSFVIGLQNSVLGSGTFVAGLGNRSSGQLNHIVGAYSTILEERGTSNTAKYYNGIFGGRQHYITNSIESVILGGYGNKITGEQNPRLGVHNSRNAIIGGWNNEIFNNVNTNRPAYSSFILGGEQNKAQGYYNLVSGYDNYAVTSGETIFGSQATIQDTSLSGYDYIDEARIFGIGVGYNNGSGNTIRRDGLNVYRNGLVTAPTITNSLIESNSKSLITKEYLDHYKTKVFYPSTYNHTLNVSDISRNKTFIAYTLDSSGNITLDSSGFIEGQEIIIMNLTNDVDVTVSPVNDGGDSILLQPTVSIHLVYISGGWNYIKEFDY</sequence>
<evidence type="ECO:0000313" key="1">
    <source>
        <dbReference type="EMBL" id="GGE89516.1"/>
    </source>
</evidence>
<dbReference type="Proteomes" id="UP000184120">
    <property type="component" value="Unassembled WGS sequence"/>
</dbReference>
<gene>
    <name evidence="1" type="ORF">GCM10010984_03960</name>
    <name evidence="2" type="ORF">SAMN05443634_10495</name>
</gene>
<organism evidence="2 3">
    <name type="scientific">Chishuiella changwenlii</name>
    <dbReference type="NCBI Taxonomy" id="1434701"/>
    <lineage>
        <taxon>Bacteria</taxon>
        <taxon>Pseudomonadati</taxon>
        <taxon>Bacteroidota</taxon>
        <taxon>Flavobacteriia</taxon>
        <taxon>Flavobacteriales</taxon>
        <taxon>Weeksellaceae</taxon>
        <taxon>Chishuiella</taxon>
    </lineage>
</organism>
<proteinExistence type="predicted"/>
<reference evidence="1" key="5">
    <citation type="submission" date="2024-05" db="EMBL/GenBank/DDBJ databases">
        <authorList>
            <person name="Sun Q."/>
            <person name="Zhou Y."/>
        </authorList>
    </citation>
    <scope>NUCLEOTIDE SEQUENCE</scope>
    <source>
        <strain evidence="1">CGMCC 1.12707</strain>
    </source>
</reference>
<dbReference type="AlphaFoldDB" id="A0A1M6VZ13"/>
<dbReference type="EMBL" id="BMFL01000002">
    <property type="protein sequence ID" value="GGE89516.1"/>
    <property type="molecule type" value="Genomic_DNA"/>
</dbReference>
<accession>A0A1M6VZ13</accession>
<dbReference type="STRING" id="1434701.SAMN05443634_10495"/>
<dbReference type="OrthoDB" id="6315383at2"/>
<reference evidence="3" key="3">
    <citation type="submission" date="2016-11" db="EMBL/GenBank/DDBJ databases">
        <authorList>
            <person name="Varghese N."/>
            <person name="Submissions S."/>
        </authorList>
    </citation>
    <scope>NUCLEOTIDE SEQUENCE [LARGE SCALE GENOMIC DNA]</scope>
    <source>
        <strain evidence="3">DSM 27989</strain>
    </source>
</reference>
<dbReference type="InterPro" id="IPR011049">
    <property type="entry name" value="Serralysin-like_metalloprot_C"/>
</dbReference>
<dbReference type="Gene3D" id="2.150.10.10">
    <property type="entry name" value="Serralysin-like metalloprotease, C-terminal"/>
    <property type="match status" value="1"/>
</dbReference>
<reference evidence="2" key="2">
    <citation type="submission" date="2016-11" db="EMBL/GenBank/DDBJ databases">
        <authorList>
            <person name="Jaros S."/>
            <person name="Januszkiewicz K."/>
            <person name="Wedrychowicz H."/>
        </authorList>
    </citation>
    <scope>NUCLEOTIDE SEQUENCE [LARGE SCALE GENOMIC DNA]</scope>
    <source>
        <strain evidence="2">DSM 27989</strain>
    </source>
</reference>
<keyword evidence="4" id="KW-1185">Reference proteome</keyword>
<dbReference type="EMBL" id="FRBH01000004">
    <property type="protein sequence ID" value="SHK86689.1"/>
    <property type="molecule type" value="Genomic_DNA"/>
</dbReference>
<reference evidence="4" key="4">
    <citation type="journal article" date="2019" name="Int. J. Syst. Evol. Microbiol.">
        <title>The Global Catalogue of Microorganisms (GCM) 10K type strain sequencing project: providing services to taxonomists for standard genome sequencing and annotation.</title>
        <authorList>
            <consortium name="The Broad Institute Genomics Platform"/>
            <consortium name="The Broad Institute Genome Sequencing Center for Infectious Disease"/>
            <person name="Wu L."/>
            <person name="Ma J."/>
        </authorList>
    </citation>
    <scope>NUCLEOTIDE SEQUENCE [LARGE SCALE GENOMIC DNA]</scope>
    <source>
        <strain evidence="4">CGMCC 1.12707</strain>
    </source>
</reference>
<evidence type="ECO:0000313" key="2">
    <source>
        <dbReference type="EMBL" id="SHK86689.1"/>
    </source>
</evidence>
<dbReference type="RefSeq" id="WP_072930523.1">
    <property type="nucleotide sequence ID" value="NZ_BMFL01000002.1"/>
</dbReference>
<name>A0A1M6VZ13_9FLAO</name>
<protein>
    <submittedName>
        <fullName evidence="2">Uncharacterized protein</fullName>
    </submittedName>
</protein>
<evidence type="ECO:0000313" key="4">
    <source>
        <dbReference type="Proteomes" id="UP000650994"/>
    </source>
</evidence>